<reference evidence="2" key="1">
    <citation type="submission" date="2022-01" db="EMBL/GenBank/DDBJ databases">
        <authorList>
            <person name="King R."/>
        </authorList>
    </citation>
    <scope>NUCLEOTIDE SEQUENCE</scope>
</reference>
<name>A0A9P0H323_NEZVI</name>
<dbReference type="Proteomes" id="UP001152798">
    <property type="component" value="Chromosome 1"/>
</dbReference>
<dbReference type="EMBL" id="OV725077">
    <property type="protein sequence ID" value="CAH1391905.1"/>
    <property type="molecule type" value="Genomic_DNA"/>
</dbReference>
<feature type="region of interest" description="Disordered" evidence="1">
    <location>
        <begin position="1"/>
        <end position="29"/>
    </location>
</feature>
<sequence>MNSNNRSNLRGTATFPRHGSSHQGRLGHNSRWHVNHVPFSKEYQQGYNQGNSERDKDLFGYPKPNGIPNQTFPMEATNADVRQLPPPMIIPSRTQVPESSVQLLNGPMLNLNPGLLTPIENTEYPQRSNSLMPEMRHTPVQQHSSSTFYRPNAQEDSRKDICAQSESPSRKRRRIVQTSQTQNGIPLPAHHQSPWEPQRNHQRPLPRNSVPIRRSTRYSREWTQENHTLPRMQHPPTFTPAHPSTSHHQPPMMMDLTQVVNPSVSVPVSLPLPLYSSGPTAPHIPPCQVHSIYCTTSPQHTCQLNNFGNCMNHHTPNHHHHHHHTSSVLFPSLAHVHYSAHITPRHEPIEIDIIMDHHHRPPTHQATILQVPTPSSIFISEVIICICYSIRPIHIFS</sequence>
<feature type="compositionally biased region" description="Polar residues" evidence="1">
    <location>
        <begin position="1"/>
        <end position="11"/>
    </location>
</feature>
<feature type="compositionally biased region" description="Polar residues" evidence="1">
    <location>
        <begin position="139"/>
        <end position="149"/>
    </location>
</feature>
<gene>
    <name evidence="2" type="ORF">NEZAVI_LOCUS2830</name>
</gene>
<evidence type="ECO:0000313" key="3">
    <source>
        <dbReference type="Proteomes" id="UP001152798"/>
    </source>
</evidence>
<evidence type="ECO:0000313" key="2">
    <source>
        <dbReference type="EMBL" id="CAH1391905.1"/>
    </source>
</evidence>
<accession>A0A9P0H323</accession>
<keyword evidence="3" id="KW-1185">Reference proteome</keyword>
<feature type="region of interest" description="Disordered" evidence="1">
    <location>
        <begin position="137"/>
        <end position="252"/>
    </location>
</feature>
<organism evidence="2 3">
    <name type="scientific">Nezara viridula</name>
    <name type="common">Southern green stink bug</name>
    <name type="synonym">Cimex viridulus</name>
    <dbReference type="NCBI Taxonomy" id="85310"/>
    <lineage>
        <taxon>Eukaryota</taxon>
        <taxon>Metazoa</taxon>
        <taxon>Ecdysozoa</taxon>
        <taxon>Arthropoda</taxon>
        <taxon>Hexapoda</taxon>
        <taxon>Insecta</taxon>
        <taxon>Pterygota</taxon>
        <taxon>Neoptera</taxon>
        <taxon>Paraneoptera</taxon>
        <taxon>Hemiptera</taxon>
        <taxon>Heteroptera</taxon>
        <taxon>Panheteroptera</taxon>
        <taxon>Pentatomomorpha</taxon>
        <taxon>Pentatomoidea</taxon>
        <taxon>Pentatomidae</taxon>
        <taxon>Pentatominae</taxon>
        <taxon>Nezara</taxon>
    </lineage>
</organism>
<proteinExistence type="predicted"/>
<protein>
    <submittedName>
        <fullName evidence="2">Uncharacterized protein</fullName>
    </submittedName>
</protein>
<evidence type="ECO:0000256" key="1">
    <source>
        <dbReference type="SAM" id="MobiDB-lite"/>
    </source>
</evidence>
<dbReference type="OrthoDB" id="8062037at2759"/>
<dbReference type="AlphaFoldDB" id="A0A9P0H323"/>